<reference evidence="4" key="2">
    <citation type="submission" date="2015-01" db="EMBL/GenBank/DDBJ databases">
        <title>Evolutionary Origins and Diversification of the Mycorrhizal Mutualists.</title>
        <authorList>
            <consortium name="DOE Joint Genome Institute"/>
            <consortium name="Mycorrhizal Genomics Consortium"/>
            <person name="Kohler A."/>
            <person name="Kuo A."/>
            <person name="Nagy L.G."/>
            <person name="Floudas D."/>
            <person name="Copeland A."/>
            <person name="Barry K.W."/>
            <person name="Cichocki N."/>
            <person name="Veneault-Fourrey C."/>
            <person name="LaButti K."/>
            <person name="Lindquist E.A."/>
            <person name="Lipzen A."/>
            <person name="Lundell T."/>
            <person name="Morin E."/>
            <person name="Murat C."/>
            <person name="Riley R."/>
            <person name="Ohm R."/>
            <person name="Sun H."/>
            <person name="Tunlid A."/>
            <person name="Henrissat B."/>
            <person name="Grigoriev I.V."/>
            <person name="Hibbett D.S."/>
            <person name="Martin F."/>
        </authorList>
    </citation>
    <scope>NUCLEOTIDE SEQUENCE [LARGE SCALE GENOMIC DNA]</scope>
    <source>
        <strain evidence="4">MUT 4182</strain>
    </source>
</reference>
<dbReference type="AlphaFoldDB" id="A0A0C3Q857"/>
<name>A0A0C3Q857_9AGAM</name>
<keyword evidence="4" id="KW-1185">Reference proteome</keyword>
<feature type="region of interest" description="Disordered" evidence="2">
    <location>
        <begin position="1"/>
        <end position="26"/>
    </location>
</feature>
<proteinExistence type="predicted"/>
<feature type="region of interest" description="Disordered" evidence="2">
    <location>
        <begin position="121"/>
        <end position="198"/>
    </location>
</feature>
<feature type="coiled-coil region" evidence="1">
    <location>
        <begin position="229"/>
        <end position="284"/>
    </location>
</feature>
<feature type="compositionally biased region" description="Polar residues" evidence="2">
    <location>
        <begin position="167"/>
        <end position="177"/>
    </location>
</feature>
<evidence type="ECO:0000313" key="4">
    <source>
        <dbReference type="Proteomes" id="UP000054248"/>
    </source>
</evidence>
<dbReference type="HOGENOM" id="CLU_059231_1_0_1"/>
<dbReference type="EMBL" id="KN823176">
    <property type="protein sequence ID" value="KIO20396.1"/>
    <property type="molecule type" value="Genomic_DNA"/>
</dbReference>
<protein>
    <submittedName>
        <fullName evidence="3">Uncharacterized protein</fullName>
    </submittedName>
</protein>
<accession>A0A0C3Q857</accession>
<dbReference type="OrthoDB" id="3307478at2759"/>
<dbReference type="Proteomes" id="UP000054248">
    <property type="component" value="Unassembled WGS sequence"/>
</dbReference>
<evidence type="ECO:0000256" key="1">
    <source>
        <dbReference type="SAM" id="Coils"/>
    </source>
</evidence>
<evidence type="ECO:0000256" key="2">
    <source>
        <dbReference type="SAM" id="MobiDB-lite"/>
    </source>
</evidence>
<feature type="compositionally biased region" description="Polar residues" evidence="2">
    <location>
        <begin position="127"/>
        <end position="140"/>
    </location>
</feature>
<feature type="compositionally biased region" description="Polar residues" evidence="2">
    <location>
        <begin position="14"/>
        <end position="25"/>
    </location>
</feature>
<organism evidence="3 4">
    <name type="scientific">Tulasnella calospora MUT 4182</name>
    <dbReference type="NCBI Taxonomy" id="1051891"/>
    <lineage>
        <taxon>Eukaryota</taxon>
        <taxon>Fungi</taxon>
        <taxon>Dikarya</taxon>
        <taxon>Basidiomycota</taxon>
        <taxon>Agaricomycotina</taxon>
        <taxon>Agaricomycetes</taxon>
        <taxon>Cantharellales</taxon>
        <taxon>Tulasnellaceae</taxon>
        <taxon>Tulasnella</taxon>
    </lineage>
</organism>
<evidence type="ECO:0000313" key="3">
    <source>
        <dbReference type="EMBL" id="KIO20396.1"/>
    </source>
</evidence>
<reference evidence="3 4" key="1">
    <citation type="submission" date="2014-04" db="EMBL/GenBank/DDBJ databases">
        <authorList>
            <consortium name="DOE Joint Genome Institute"/>
            <person name="Kuo A."/>
            <person name="Girlanda M."/>
            <person name="Perotto S."/>
            <person name="Kohler A."/>
            <person name="Nagy L.G."/>
            <person name="Floudas D."/>
            <person name="Copeland A."/>
            <person name="Barry K.W."/>
            <person name="Cichocki N."/>
            <person name="Veneault-Fourrey C."/>
            <person name="LaButti K."/>
            <person name="Lindquist E.A."/>
            <person name="Lipzen A."/>
            <person name="Lundell T."/>
            <person name="Morin E."/>
            <person name="Murat C."/>
            <person name="Sun H."/>
            <person name="Tunlid A."/>
            <person name="Henrissat B."/>
            <person name="Grigoriev I.V."/>
            <person name="Hibbett D.S."/>
            <person name="Martin F."/>
            <person name="Nordberg H.P."/>
            <person name="Cantor M.N."/>
            <person name="Hua S.X."/>
        </authorList>
    </citation>
    <scope>NUCLEOTIDE SEQUENCE [LARGE SCALE GENOMIC DNA]</scope>
    <source>
        <strain evidence="3 4">MUT 4182</strain>
    </source>
</reference>
<gene>
    <name evidence="3" type="ORF">M407DRAFT_29973</name>
</gene>
<sequence>MLGKMFTRPARDLATTSTSQFQPGPSSRRLFKRSLTFVQKVQVLKHFFRRSHSQEEVKDACLQENTSPEPSFQGLSHSSEDFDGMCDDLVITSHHKYQRSHHEIQVLKHFFRQSHSQEEVKDACLQENASPEPSFQGWSHSSEDFDGMTQGDPQHQVPHLPSPALTPSPTDLGTVSPVQAEDEGSATSTPPTTVSAPTSLNLATPKFVSMAPTSTLPSSLHTFKPHPDLLAVNQRIVELEAIAKQVEQEHADYVKEAREMDATLTSLKKEVDLATEEIKNLNRKTALEDEQCMELHHMWCDEVRAISKAEGDPFWAKHEYEVGQKKYAKLQVRFENLQREQEQRRMGTNDAGPLPPNEPWLEVLSAAVAGNLLAGVAMSIGHIPGPLLPNAF</sequence>
<keyword evidence="1" id="KW-0175">Coiled coil</keyword>
<feature type="compositionally biased region" description="Low complexity" evidence="2">
    <location>
        <begin position="185"/>
        <end position="198"/>
    </location>
</feature>